<dbReference type="HOGENOM" id="CLU_3251951_0_0_5"/>
<sequence>MPLDLERDDRFADRLTLFDERLADLLMTFRFRCRLDAERPIF</sequence>
<comment type="caution">
    <text evidence="1">The sequence shown here is derived from an EMBL/GenBank/DDBJ whole genome shotgun (WGS) entry which is preliminary data.</text>
</comment>
<gene>
    <name evidence="1" type="ORF">FP2506_02615</name>
</gene>
<keyword evidence="2" id="KW-1185">Reference proteome</keyword>
<evidence type="ECO:0000313" key="2">
    <source>
        <dbReference type="Proteomes" id="UP000004310"/>
    </source>
</evidence>
<name>Q0FY97_9HYPH</name>
<evidence type="ECO:0000313" key="1">
    <source>
        <dbReference type="EMBL" id="EAU40098.1"/>
    </source>
</evidence>
<proteinExistence type="predicted"/>
<reference evidence="1 2" key="1">
    <citation type="journal article" date="2010" name="J. Bacteriol.">
        <title>Genome sequence of Fulvimarina pelagi HTCC2506T, a Mn(II)-oxidizing alphaproteobacterium possessing an aerobic anoxygenic photosynthetic gene cluster and Xanthorhodopsin.</title>
        <authorList>
            <person name="Kang I."/>
            <person name="Oh H.M."/>
            <person name="Lim S.I."/>
            <person name="Ferriera S."/>
            <person name="Giovannoni S.J."/>
            <person name="Cho J.C."/>
        </authorList>
    </citation>
    <scope>NUCLEOTIDE SEQUENCE [LARGE SCALE GENOMIC DNA]</scope>
    <source>
        <strain evidence="1 2">HTCC2506</strain>
    </source>
</reference>
<accession>Q0FY97</accession>
<dbReference type="Proteomes" id="UP000004310">
    <property type="component" value="Unassembled WGS sequence"/>
</dbReference>
<dbReference type="AlphaFoldDB" id="Q0FY97"/>
<dbReference type="EMBL" id="AATP01000010">
    <property type="protein sequence ID" value="EAU40098.1"/>
    <property type="molecule type" value="Genomic_DNA"/>
</dbReference>
<protein>
    <submittedName>
        <fullName evidence="1">Uncharacterized protein</fullName>
    </submittedName>
</protein>
<organism evidence="1 2">
    <name type="scientific">Fulvimarina pelagi HTCC2506</name>
    <dbReference type="NCBI Taxonomy" id="314231"/>
    <lineage>
        <taxon>Bacteria</taxon>
        <taxon>Pseudomonadati</taxon>
        <taxon>Pseudomonadota</taxon>
        <taxon>Alphaproteobacteria</taxon>
        <taxon>Hyphomicrobiales</taxon>
        <taxon>Aurantimonadaceae</taxon>
        <taxon>Fulvimarina</taxon>
    </lineage>
</organism>